<feature type="domain" description="EF-hand" evidence="10">
    <location>
        <begin position="86"/>
        <end position="121"/>
    </location>
</feature>
<dbReference type="Pfam" id="PF00036">
    <property type="entry name" value="EF-hand_1"/>
    <property type="match status" value="1"/>
</dbReference>
<evidence type="ECO:0000259" key="10">
    <source>
        <dbReference type="PROSITE" id="PS50222"/>
    </source>
</evidence>
<reference evidence="11" key="2">
    <citation type="submission" date="2025-09" db="UniProtKB">
        <authorList>
            <consortium name="Ensembl"/>
        </authorList>
    </citation>
    <scope>IDENTIFICATION</scope>
</reference>
<keyword evidence="8" id="KW-0844">Vision</keyword>
<evidence type="ECO:0000256" key="2">
    <source>
        <dbReference type="ARBA" id="ARBA00022606"/>
    </source>
</evidence>
<dbReference type="Pfam" id="PF13499">
    <property type="entry name" value="EF-hand_7"/>
    <property type="match status" value="1"/>
</dbReference>
<dbReference type="Gene3D" id="1.10.238.10">
    <property type="entry name" value="EF-hand"/>
    <property type="match status" value="2"/>
</dbReference>
<name>A0A3Q3NND7_9TELE</name>
<dbReference type="PRINTS" id="PR00450">
    <property type="entry name" value="RECOVERIN"/>
</dbReference>
<dbReference type="SUPFAM" id="SSF47473">
    <property type="entry name" value="EF-hand"/>
    <property type="match status" value="1"/>
</dbReference>
<dbReference type="GeneTree" id="ENSGT00940000160607"/>
<dbReference type="GO" id="GO:0001917">
    <property type="term" value="C:photoreceptor inner segment"/>
    <property type="evidence" value="ECO:0007669"/>
    <property type="project" value="TreeGrafter"/>
</dbReference>
<dbReference type="Ensembl" id="ENSMAMT00000036522.2">
    <property type="protein sequence ID" value="ENSMAMP00000035604.2"/>
    <property type="gene ID" value="ENSMAMG00000023928.2"/>
</dbReference>
<dbReference type="Proteomes" id="UP000261640">
    <property type="component" value="Unplaced"/>
</dbReference>
<dbReference type="PROSITE" id="PS00018">
    <property type="entry name" value="EF_HAND_1"/>
    <property type="match status" value="3"/>
</dbReference>
<dbReference type="PROSITE" id="PS50222">
    <property type="entry name" value="EF_HAND_2"/>
    <property type="match status" value="3"/>
</dbReference>
<evidence type="ECO:0000256" key="6">
    <source>
        <dbReference type="ARBA" id="ARBA00022837"/>
    </source>
</evidence>
<dbReference type="GO" id="GO:0005509">
    <property type="term" value="F:calcium ion binding"/>
    <property type="evidence" value="ECO:0007669"/>
    <property type="project" value="InterPro"/>
</dbReference>
<protein>
    <recommendedName>
        <fullName evidence="1">Guanylyl cyclase-activating protein 1</fullName>
    </recommendedName>
    <alternativeName>
        <fullName evidence="9">Guanylate cyclase activator 1A</fullName>
    </alternativeName>
</protein>
<dbReference type="CDD" id="cd00051">
    <property type="entry name" value="EFh"/>
    <property type="match status" value="2"/>
</dbReference>
<organism evidence="11 12">
    <name type="scientific">Mastacembelus armatus</name>
    <name type="common">zig-zag eel</name>
    <dbReference type="NCBI Taxonomy" id="205130"/>
    <lineage>
        <taxon>Eukaryota</taxon>
        <taxon>Metazoa</taxon>
        <taxon>Chordata</taxon>
        <taxon>Craniata</taxon>
        <taxon>Vertebrata</taxon>
        <taxon>Euteleostomi</taxon>
        <taxon>Actinopterygii</taxon>
        <taxon>Neopterygii</taxon>
        <taxon>Teleostei</taxon>
        <taxon>Neoteleostei</taxon>
        <taxon>Acanthomorphata</taxon>
        <taxon>Anabantaria</taxon>
        <taxon>Synbranchiformes</taxon>
        <taxon>Mastacembelidae</taxon>
        <taxon>Mastacembelus</taxon>
    </lineage>
</organism>
<evidence type="ECO:0000256" key="7">
    <source>
        <dbReference type="ARBA" id="ARBA00023288"/>
    </source>
</evidence>
<accession>A0A3Q3NND7</accession>
<sequence>MGNSNGLTVEELQACESYHWYKKFMTECPSGLLTFYEFKKFFGLRNLSEASDAYIMTMFKTFDLNNDGFIDFMEYMAALSLVLKGEVQQKLRWYFKLYDIDRSGCIDREELLMMIKVRMSLQSVRAINGLPSEMSAEDFANMVFEKIDLNGDGELSFKEFVEGVQSDDTLRKTLTETLDLTHIVQKIQGDMMSNS</sequence>
<evidence type="ECO:0000256" key="8">
    <source>
        <dbReference type="ARBA" id="ARBA00023305"/>
    </source>
</evidence>
<dbReference type="FunFam" id="1.10.238.10:FF:000052">
    <property type="entry name" value="Guanylate cyclase activator 1A"/>
    <property type="match status" value="1"/>
</dbReference>
<dbReference type="InterPro" id="IPR018247">
    <property type="entry name" value="EF_Hand_1_Ca_BS"/>
</dbReference>
<keyword evidence="7" id="KW-0449">Lipoprotein</keyword>
<dbReference type="PANTHER" id="PTHR23055">
    <property type="entry name" value="CALCIUM BINDING PROTEINS"/>
    <property type="match status" value="1"/>
</dbReference>
<evidence type="ECO:0000256" key="1">
    <source>
        <dbReference type="ARBA" id="ARBA00014955"/>
    </source>
</evidence>
<evidence type="ECO:0000256" key="3">
    <source>
        <dbReference type="ARBA" id="ARBA00022707"/>
    </source>
</evidence>
<reference evidence="11" key="1">
    <citation type="submission" date="2025-08" db="UniProtKB">
        <authorList>
            <consortium name="Ensembl"/>
        </authorList>
    </citation>
    <scope>IDENTIFICATION</scope>
</reference>
<keyword evidence="5" id="KW-0677">Repeat</keyword>
<evidence type="ECO:0000256" key="4">
    <source>
        <dbReference type="ARBA" id="ARBA00022723"/>
    </source>
</evidence>
<dbReference type="InParanoid" id="A0A3Q3NND7"/>
<evidence type="ECO:0000313" key="12">
    <source>
        <dbReference type="Proteomes" id="UP000261640"/>
    </source>
</evidence>
<dbReference type="InterPro" id="IPR011992">
    <property type="entry name" value="EF-hand-dom_pair"/>
</dbReference>
<keyword evidence="3" id="KW-0519">Myristate</keyword>
<dbReference type="STRING" id="205130.ENSMAMP00000035604"/>
<dbReference type="InterPro" id="IPR002048">
    <property type="entry name" value="EF_hand_dom"/>
</dbReference>
<dbReference type="AlphaFoldDB" id="A0A3Q3NND7"/>
<dbReference type="PANTHER" id="PTHR23055:SF13">
    <property type="entry name" value="GUANYLYL CYCLASE-ACTIVATING PROTEIN 1"/>
    <property type="match status" value="1"/>
</dbReference>
<dbReference type="GO" id="GO:0008048">
    <property type="term" value="F:calcium sensitive guanylate cyclase activator activity"/>
    <property type="evidence" value="ECO:0007669"/>
    <property type="project" value="TreeGrafter"/>
</dbReference>
<feature type="domain" description="EF-hand" evidence="10">
    <location>
        <begin position="50"/>
        <end position="85"/>
    </location>
</feature>
<evidence type="ECO:0000256" key="9">
    <source>
        <dbReference type="ARBA" id="ARBA00033141"/>
    </source>
</evidence>
<evidence type="ECO:0000313" key="11">
    <source>
        <dbReference type="Ensembl" id="ENSMAMP00000035604.2"/>
    </source>
</evidence>
<dbReference type="GO" id="GO:0007601">
    <property type="term" value="P:visual perception"/>
    <property type="evidence" value="ECO:0007669"/>
    <property type="project" value="UniProtKB-KW"/>
</dbReference>
<evidence type="ECO:0000256" key="5">
    <source>
        <dbReference type="ARBA" id="ARBA00022737"/>
    </source>
</evidence>
<feature type="domain" description="EF-hand" evidence="10">
    <location>
        <begin position="135"/>
        <end position="170"/>
    </location>
</feature>
<keyword evidence="12" id="KW-1185">Reference proteome</keyword>
<keyword evidence="2" id="KW-0716">Sensory transduction</keyword>
<keyword evidence="4" id="KW-0479">Metal-binding</keyword>
<proteinExistence type="predicted"/>
<dbReference type="InterPro" id="IPR028846">
    <property type="entry name" value="Recoverin"/>
</dbReference>
<keyword evidence="6" id="KW-0106">Calcium</keyword>
<dbReference type="SMART" id="SM00054">
    <property type="entry name" value="EFh"/>
    <property type="match status" value="3"/>
</dbReference>
<dbReference type="GO" id="GO:0120199">
    <property type="term" value="C:cone photoreceptor outer segment"/>
    <property type="evidence" value="ECO:0007669"/>
    <property type="project" value="TreeGrafter"/>
</dbReference>